<dbReference type="CDD" id="cd07067">
    <property type="entry name" value="HP_PGM_like"/>
    <property type="match status" value="1"/>
</dbReference>
<dbReference type="InterPro" id="IPR050275">
    <property type="entry name" value="PGM_Phosphatase"/>
</dbReference>
<dbReference type="Proteomes" id="UP000192491">
    <property type="component" value="Unassembled WGS sequence"/>
</dbReference>
<sequence length="201" mass="22563">MPNNTTHIGLLQHGEVEAGGVFCGELETQLSTSGWKQLKQAFGSQKPAWDAVITSPKAQCTAFAQWYAAKHKLPLITDERLREIHLGVWEGCQPSQLMQTQPGQLAQWWVNPTLAAPEGGEDFSVFRERVLQAWSDLCLEWRDQRVLVVTHAGVIRLVVAHVLHIPNERLLSLNVEYGTLTRLRVLHDRSGEWASLLTHGC</sequence>
<organism evidence="1 2">
    <name type="scientific">Thiothrix lacustris</name>
    <dbReference type="NCBI Taxonomy" id="525917"/>
    <lineage>
        <taxon>Bacteria</taxon>
        <taxon>Pseudomonadati</taxon>
        <taxon>Pseudomonadota</taxon>
        <taxon>Gammaproteobacteria</taxon>
        <taxon>Thiotrichales</taxon>
        <taxon>Thiotrichaceae</taxon>
        <taxon>Thiothrix</taxon>
    </lineage>
</organism>
<dbReference type="Gene3D" id="3.40.50.1240">
    <property type="entry name" value="Phosphoglycerate mutase-like"/>
    <property type="match status" value="1"/>
</dbReference>
<dbReference type="EMBL" id="MTEJ01000134">
    <property type="protein sequence ID" value="OQX09726.1"/>
    <property type="molecule type" value="Genomic_DNA"/>
</dbReference>
<name>A0A1Y1QNI0_9GAMM</name>
<accession>A0A1Y1QNI0</accession>
<proteinExistence type="predicted"/>
<dbReference type="InterPro" id="IPR029033">
    <property type="entry name" value="His_PPase_superfam"/>
</dbReference>
<dbReference type="AlphaFoldDB" id="A0A1Y1QNI0"/>
<dbReference type="PANTHER" id="PTHR48100">
    <property type="entry name" value="BROAD-SPECIFICITY PHOSPHATASE YOR283W-RELATED"/>
    <property type="match status" value="1"/>
</dbReference>
<comment type="caution">
    <text evidence="1">The sequence shown here is derived from an EMBL/GenBank/DDBJ whole genome shotgun (WGS) entry which is preliminary data.</text>
</comment>
<dbReference type="PANTHER" id="PTHR48100:SF1">
    <property type="entry name" value="HISTIDINE PHOSPHATASE FAMILY PROTEIN-RELATED"/>
    <property type="match status" value="1"/>
</dbReference>
<dbReference type="SUPFAM" id="SSF53254">
    <property type="entry name" value="Phosphoglycerate mutase-like"/>
    <property type="match status" value="1"/>
</dbReference>
<dbReference type="InterPro" id="IPR013078">
    <property type="entry name" value="His_Pase_superF_clade-1"/>
</dbReference>
<dbReference type="GO" id="GO:0005737">
    <property type="term" value="C:cytoplasm"/>
    <property type="evidence" value="ECO:0007669"/>
    <property type="project" value="TreeGrafter"/>
</dbReference>
<dbReference type="Pfam" id="PF00300">
    <property type="entry name" value="His_Phos_1"/>
    <property type="match status" value="1"/>
</dbReference>
<gene>
    <name evidence="1" type="ORF">BWK73_22020</name>
</gene>
<evidence type="ECO:0000313" key="1">
    <source>
        <dbReference type="EMBL" id="OQX09726.1"/>
    </source>
</evidence>
<protein>
    <recommendedName>
        <fullName evidence="3">Histidine phosphatase family protein</fullName>
    </recommendedName>
</protein>
<reference evidence="1 2" key="1">
    <citation type="submission" date="2017-01" db="EMBL/GenBank/DDBJ databases">
        <title>Novel large sulfur bacteria in the metagenomes of groundwater-fed chemosynthetic microbial mats in the Lake Huron basin.</title>
        <authorList>
            <person name="Sharrar A.M."/>
            <person name="Flood B.E."/>
            <person name="Bailey J.V."/>
            <person name="Jones D.S."/>
            <person name="Biddanda B."/>
            <person name="Ruberg S.A."/>
            <person name="Marcus D.N."/>
            <person name="Dick G.J."/>
        </authorList>
    </citation>
    <scope>NUCLEOTIDE SEQUENCE [LARGE SCALE GENOMIC DNA]</scope>
    <source>
        <strain evidence="1">A8</strain>
    </source>
</reference>
<dbReference type="GO" id="GO:0016791">
    <property type="term" value="F:phosphatase activity"/>
    <property type="evidence" value="ECO:0007669"/>
    <property type="project" value="TreeGrafter"/>
</dbReference>
<evidence type="ECO:0008006" key="3">
    <source>
        <dbReference type="Google" id="ProtNLM"/>
    </source>
</evidence>
<evidence type="ECO:0000313" key="2">
    <source>
        <dbReference type="Proteomes" id="UP000192491"/>
    </source>
</evidence>